<dbReference type="RefSeq" id="WP_138238189.1">
    <property type="nucleotide sequence ID" value="NZ_VBRY01000002.1"/>
</dbReference>
<accession>A0A5R9GRM6</accession>
<evidence type="ECO:0000313" key="11">
    <source>
        <dbReference type="Proteomes" id="UP000306585"/>
    </source>
</evidence>
<dbReference type="GO" id="GO:0009252">
    <property type="term" value="P:peptidoglycan biosynthetic process"/>
    <property type="evidence" value="ECO:0007669"/>
    <property type="project" value="UniProtKB-UniPathway"/>
</dbReference>
<comment type="similarity">
    <text evidence="2">Belongs to the YkuD family.</text>
</comment>
<protein>
    <recommendedName>
        <fullName evidence="9">L,D-TPase catalytic domain-containing protein</fullName>
    </recommendedName>
</protein>
<evidence type="ECO:0000256" key="6">
    <source>
        <dbReference type="ARBA" id="ARBA00023316"/>
    </source>
</evidence>
<dbReference type="InterPro" id="IPR005490">
    <property type="entry name" value="LD_TPept_cat_dom"/>
</dbReference>
<keyword evidence="6 7" id="KW-0961">Cell wall biogenesis/degradation</keyword>
<dbReference type="Gene3D" id="2.40.440.10">
    <property type="entry name" value="L,D-transpeptidase catalytic domain-like"/>
    <property type="match status" value="1"/>
</dbReference>
<organism evidence="10 11">
    <name type="scientific">Mariprofundus erugo</name>
    <dbReference type="NCBI Taxonomy" id="2528639"/>
    <lineage>
        <taxon>Bacteria</taxon>
        <taxon>Pseudomonadati</taxon>
        <taxon>Pseudomonadota</taxon>
        <taxon>Candidatius Mariprofundia</taxon>
        <taxon>Mariprofundales</taxon>
        <taxon>Mariprofundaceae</taxon>
        <taxon>Mariprofundus</taxon>
    </lineage>
</organism>
<keyword evidence="3" id="KW-0808">Transferase</keyword>
<dbReference type="InterPro" id="IPR038063">
    <property type="entry name" value="Transpep_catalytic_dom"/>
</dbReference>
<dbReference type="InterPro" id="IPR056203">
    <property type="entry name" value="Cds6_C"/>
</dbReference>
<dbReference type="PANTHER" id="PTHR36699">
    <property type="entry name" value="LD-TRANSPEPTIDASE"/>
    <property type="match status" value="1"/>
</dbReference>
<dbReference type="SUPFAM" id="SSF141523">
    <property type="entry name" value="L,D-transpeptidase catalytic domain-like"/>
    <property type="match status" value="1"/>
</dbReference>
<dbReference type="OrthoDB" id="5365194at2"/>
<keyword evidence="11" id="KW-1185">Reference proteome</keyword>
<evidence type="ECO:0000256" key="7">
    <source>
        <dbReference type="PROSITE-ProRule" id="PRU01373"/>
    </source>
</evidence>
<dbReference type="PROSITE" id="PS52029">
    <property type="entry name" value="LD_TPASE"/>
    <property type="match status" value="1"/>
</dbReference>
<dbReference type="UniPathway" id="UPA00219"/>
<keyword evidence="5 7" id="KW-0573">Peptidoglycan synthesis</keyword>
<dbReference type="Proteomes" id="UP000306585">
    <property type="component" value="Unassembled WGS sequence"/>
</dbReference>
<feature type="domain" description="L,D-TPase catalytic" evidence="9">
    <location>
        <begin position="158"/>
        <end position="293"/>
    </location>
</feature>
<dbReference type="Pfam" id="PF24125">
    <property type="entry name" value="Cds6_C"/>
    <property type="match status" value="1"/>
</dbReference>
<feature type="chain" id="PRO_5024380244" description="L,D-TPase catalytic domain-containing protein" evidence="8">
    <location>
        <begin position="28"/>
        <end position="425"/>
    </location>
</feature>
<dbReference type="Pfam" id="PF03734">
    <property type="entry name" value="YkuD"/>
    <property type="match status" value="1"/>
</dbReference>
<dbReference type="GO" id="GO:0071555">
    <property type="term" value="P:cell wall organization"/>
    <property type="evidence" value="ECO:0007669"/>
    <property type="project" value="UniProtKB-UniRule"/>
</dbReference>
<feature type="active site" description="Nucleophile" evidence="7">
    <location>
        <position position="269"/>
    </location>
</feature>
<evidence type="ECO:0000256" key="4">
    <source>
        <dbReference type="ARBA" id="ARBA00022960"/>
    </source>
</evidence>
<sequence>MKLHCKRYCYSLLAILALVPLSAAAMAEPNQWDHVSLALQNGQEAAVKNLSAQERLVLQATLALKTEKPAQALRLLASADKASDPLISLLEAEARRQQAIAAVREAGGSGKEVQMLASADLNSGLGEADARLNAFMDRLDPIEGDPVDILQPGPDVASIFMFDKARSRMFVYQPAKDGTLKKITDEYVVTGSVKGDKHHEGDGRTPNGVYRFIKKLQGKDLQPMYGPVAFPIDYPNELDQLHNKDGSGIWLHGYPMDVSRRPPQDTLGCFSLSNNRLLAMAKHVSLGKTWVVVGENLRFDNRSDKQQLTDSIKRDIEAWRRDWSSLNTDAYLSHYHKAFHSGNRNLAAWKSYKHRVNAGKTFIDINLSDLTLMHDPNRWPEGEVAVAEFVQHYRSNNFADASKKRLYLARPDAASPWKILLEESL</sequence>
<evidence type="ECO:0000256" key="8">
    <source>
        <dbReference type="SAM" id="SignalP"/>
    </source>
</evidence>
<proteinExistence type="inferred from homology"/>
<dbReference type="GO" id="GO:0004180">
    <property type="term" value="F:carboxypeptidase activity"/>
    <property type="evidence" value="ECO:0007669"/>
    <property type="project" value="UniProtKB-ARBA"/>
</dbReference>
<dbReference type="CDD" id="cd16913">
    <property type="entry name" value="YkuD_like"/>
    <property type="match status" value="1"/>
</dbReference>
<comment type="caution">
    <text evidence="10">The sequence shown here is derived from an EMBL/GenBank/DDBJ whole genome shotgun (WGS) entry which is preliminary data.</text>
</comment>
<keyword evidence="8" id="KW-0732">Signal</keyword>
<gene>
    <name evidence="10" type="ORF">FEF65_02350</name>
</gene>
<reference evidence="10 11" key="1">
    <citation type="journal article" date="2019" name="Appl. Environ. Microbiol.">
        <title>Environmental Evidence and Genomic Insight of Iron-oxidizing Bacteria Preference Towards More Corrosion Resistant Stainless Steel at Higher Salinities.</title>
        <authorList>
            <person name="Garrison C.E."/>
            <person name="Price K.A."/>
            <person name="Field E.K."/>
        </authorList>
    </citation>
    <scope>NUCLEOTIDE SEQUENCE [LARGE SCALE GENOMIC DNA]</scope>
    <source>
        <strain evidence="10 11">P3</strain>
    </source>
</reference>
<dbReference type="GO" id="GO:0016740">
    <property type="term" value="F:transferase activity"/>
    <property type="evidence" value="ECO:0007669"/>
    <property type="project" value="UniProtKB-KW"/>
</dbReference>
<evidence type="ECO:0000256" key="5">
    <source>
        <dbReference type="ARBA" id="ARBA00022984"/>
    </source>
</evidence>
<evidence type="ECO:0000256" key="1">
    <source>
        <dbReference type="ARBA" id="ARBA00004752"/>
    </source>
</evidence>
<evidence type="ECO:0000259" key="9">
    <source>
        <dbReference type="PROSITE" id="PS52029"/>
    </source>
</evidence>
<keyword evidence="4 7" id="KW-0133">Cell shape</keyword>
<evidence type="ECO:0000256" key="2">
    <source>
        <dbReference type="ARBA" id="ARBA00005992"/>
    </source>
</evidence>
<feature type="signal peptide" evidence="8">
    <location>
        <begin position="1"/>
        <end position="27"/>
    </location>
</feature>
<dbReference type="AlphaFoldDB" id="A0A5R9GRM6"/>
<dbReference type="GO" id="GO:0008360">
    <property type="term" value="P:regulation of cell shape"/>
    <property type="evidence" value="ECO:0007669"/>
    <property type="project" value="UniProtKB-UniRule"/>
</dbReference>
<dbReference type="PANTHER" id="PTHR36699:SF1">
    <property type="entry name" value="L,D-TRANSPEPTIDASE YAFK-RELATED"/>
    <property type="match status" value="1"/>
</dbReference>
<evidence type="ECO:0000256" key="3">
    <source>
        <dbReference type="ARBA" id="ARBA00022679"/>
    </source>
</evidence>
<evidence type="ECO:0000313" key="10">
    <source>
        <dbReference type="EMBL" id="TLS68570.1"/>
    </source>
</evidence>
<dbReference type="InterPro" id="IPR032710">
    <property type="entry name" value="NTF2-like_dom_sf"/>
</dbReference>
<comment type="pathway">
    <text evidence="1 7">Cell wall biogenesis; peptidoglycan biosynthesis.</text>
</comment>
<name>A0A5R9GRM6_9PROT</name>
<feature type="active site" description="Proton donor/acceptor" evidence="7">
    <location>
        <position position="252"/>
    </location>
</feature>
<dbReference type="EMBL" id="VBRY01000002">
    <property type="protein sequence ID" value="TLS68570.1"/>
    <property type="molecule type" value="Genomic_DNA"/>
</dbReference>
<dbReference type="SUPFAM" id="SSF54427">
    <property type="entry name" value="NTF2-like"/>
    <property type="match status" value="1"/>
</dbReference>